<comment type="caution">
    <text evidence="2">The sequence shown here is derived from an EMBL/GenBank/DDBJ whole genome shotgun (WGS) entry which is preliminary data.</text>
</comment>
<sequence>MEKGEGGGTVVERWRGRWDCGGGMEKGEGGGTVVEKGGTGGDGGEMGKGEGGTGGCGEMGKGEGGGNKIVGEDTDWSRDTGRTTGGQDDGAERQRMNDHN</sequence>
<name>A0AAE1EER7_PETCI</name>
<feature type="compositionally biased region" description="Gly residues" evidence="1">
    <location>
        <begin position="19"/>
        <end position="68"/>
    </location>
</feature>
<dbReference type="EMBL" id="JAWQEG010008949">
    <property type="protein sequence ID" value="KAK3849402.1"/>
    <property type="molecule type" value="Genomic_DNA"/>
</dbReference>
<evidence type="ECO:0000256" key="1">
    <source>
        <dbReference type="SAM" id="MobiDB-lite"/>
    </source>
</evidence>
<evidence type="ECO:0000313" key="3">
    <source>
        <dbReference type="Proteomes" id="UP001286313"/>
    </source>
</evidence>
<accession>A0AAE1EER7</accession>
<keyword evidence="3" id="KW-1185">Reference proteome</keyword>
<dbReference type="Proteomes" id="UP001286313">
    <property type="component" value="Unassembled WGS sequence"/>
</dbReference>
<organism evidence="2 3">
    <name type="scientific">Petrolisthes cinctipes</name>
    <name type="common">Flat porcelain crab</name>
    <dbReference type="NCBI Taxonomy" id="88211"/>
    <lineage>
        <taxon>Eukaryota</taxon>
        <taxon>Metazoa</taxon>
        <taxon>Ecdysozoa</taxon>
        <taxon>Arthropoda</taxon>
        <taxon>Crustacea</taxon>
        <taxon>Multicrustacea</taxon>
        <taxon>Malacostraca</taxon>
        <taxon>Eumalacostraca</taxon>
        <taxon>Eucarida</taxon>
        <taxon>Decapoda</taxon>
        <taxon>Pleocyemata</taxon>
        <taxon>Anomura</taxon>
        <taxon>Galatheoidea</taxon>
        <taxon>Porcellanidae</taxon>
        <taxon>Petrolisthes</taxon>
    </lineage>
</organism>
<proteinExistence type="predicted"/>
<feature type="region of interest" description="Disordered" evidence="1">
    <location>
        <begin position="1"/>
        <end position="100"/>
    </location>
</feature>
<protein>
    <submittedName>
        <fullName evidence="2">Uncharacterized protein</fullName>
    </submittedName>
</protein>
<feature type="compositionally biased region" description="Basic and acidic residues" evidence="1">
    <location>
        <begin position="90"/>
        <end position="100"/>
    </location>
</feature>
<evidence type="ECO:0000313" key="2">
    <source>
        <dbReference type="EMBL" id="KAK3849402.1"/>
    </source>
</evidence>
<gene>
    <name evidence="2" type="ORF">Pcinc_043843</name>
</gene>
<reference evidence="2" key="1">
    <citation type="submission" date="2023-10" db="EMBL/GenBank/DDBJ databases">
        <title>Genome assemblies of two species of porcelain crab, Petrolisthes cinctipes and Petrolisthes manimaculis (Anomura: Porcellanidae).</title>
        <authorList>
            <person name="Angst P."/>
        </authorList>
    </citation>
    <scope>NUCLEOTIDE SEQUENCE</scope>
    <source>
        <strain evidence="2">PB745_01</strain>
        <tissue evidence="2">Gill</tissue>
    </source>
</reference>
<dbReference type="AlphaFoldDB" id="A0AAE1EER7"/>